<evidence type="ECO:0000256" key="6">
    <source>
        <dbReference type="ARBA" id="ARBA00022801"/>
    </source>
</evidence>
<comment type="catalytic activity">
    <reaction evidence="10">
        <text>O-phospho-D-serine + H2O = D-serine + phosphate</text>
        <dbReference type="Rhea" id="RHEA:24873"/>
        <dbReference type="ChEBI" id="CHEBI:15377"/>
        <dbReference type="ChEBI" id="CHEBI:35247"/>
        <dbReference type="ChEBI" id="CHEBI:43474"/>
        <dbReference type="ChEBI" id="CHEBI:58680"/>
        <dbReference type="EC" id="3.1.3.3"/>
    </reaction>
</comment>
<evidence type="ECO:0000256" key="4">
    <source>
        <dbReference type="ARBA" id="ARBA00022605"/>
    </source>
</evidence>
<gene>
    <name evidence="11" type="ORF">JIV24_10535</name>
</gene>
<dbReference type="RefSeq" id="WP_200464998.1">
    <property type="nucleotide sequence ID" value="NZ_JAENRR010000021.1"/>
</dbReference>
<protein>
    <recommendedName>
        <fullName evidence="3">phosphoserine phosphatase</fullName>
        <ecNumber evidence="3">3.1.3.3</ecNumber>
    </recommendedName>
</protein>
<keyword evidence="7" id="KW-0460">Magnesium</keyword>
<keyword evidence="4" id="KW-0028">Amino-acid biosynthesis</keyword>
<dbReference type="InterPro" id="IPR036412">
    <property type="entry name" value="HAD-like_sf"/>
</dbReference>
<keyword evidence="5" id="KW-0479">Metal-binding</keyword>
<dbReference type="SUPFAM" id="SSF56784">
    <property type="entry name" value="HAD-like"/>
    <property type="match status" value="1"/>
</dbReference>
<keyword evidence="8" id="KW-0718">Serine biosynthesis</keyword>
<dbReference type="InterPro" id="IPR050582">
    <property type="entry name" value="HAD-like_SerB"/>
</dbReference>
<comment type="cofactor">
    <cofactor evidence="1">
        <name>Mg(2+)</name>
        <dbReference type="ChEBI" id="CHEBI:18420"/>
    </cofactor>
</comment>
<organism evidence="11 12">
    <name type="scientific">Carboxylicivirga marina</name>
    <dbReference type="NCBI Taxonomy" id="2800988"/>
    <lineage>
        <taxon>Bacteria</taxon>
        <taxon>Pseudomonadati</taxon>
        <taxon>Bacteroidota</taxon>
        <taxon>Bacteroidia</taxon>
        <taxon>Marinilabiliales</taxon>
        <taxon>Marinilabiliaceae</taxon>
        <taxon>Carboxylicivirga</taxon>
    </lineage>
</organism>
<evidence type="ECO:0000256" key="7">
    <source>
        <dbReference type="ARBA" id="ARBA00022842"/>
    </source>
</evidence>
<reference evidence="11 12" key="1">
    <citation type="submission" date="2021-01" db="EMBL/GenBank/DDBJ databases">
        <title>Carboxyliciviraga sp.nov., isolated from coastal sediments.</title>
        <authorList>
            <person name="Lu D."/>
            <person name="Zhang T."/>
        </authorList>
    </citation>
    <scope>NUCLEOTIDE SEQUENCE [LARGE SCALE GENOMIC DNA]</scope>
    <source>
        <strain evidence="11 12">N1Y132</strain>
    </source>
</reference>
<evidence type="ECO:0000313" key="12">
    <source>
        <dbReference type="Proteomes" id="UP000605676"/>
    </source>
</evidence>
<accession>A0ABS1HKG4</accession>
<dbReference type="Gene3D" id="3.40.50.1000">
    <property type="entry name" value="HAD superfamily/HAD-like"/>
    <property type="match status" value="1"/>
</dbReference>
<comment type="catalytic activity">
    <reaction evidence="9">
        <text>O-phospho-L-serine + H2O = L-serine + phosphate</text>
        <dbReference type="Rhea" id="RHEA:21208"/>
        <dbReference type="ChEBI" id="CHEBI:15377"/>
        <dbReference type="ChEBI" id="CHEBI:33384"/>
        <dbReference type="ChEBI" id="CHEBI:43474"/>
        <dbReference type="ChEBI" id="CHEBI:57524"/>
        <dbReference type="EC" id="3.1.3.3"/>
    </reaction>
</comment>
<dbReference type="PANTHER" id="PTHR43344:SF2">
    <property type="entry name" value="PHOSPHOSERINE PHOSPHATASE"/>
    <property type="match status" value="1"/>
</dbReference>
<dbReference type="EMBL" id="JAENRR010000021">
    <property type="protein sequence ID" value="MBK3517768.1"/>
    <property type="molecule type" value="Genomic_DNA"/>
</dbReference>
<name>A0ABS1HKG4_9BACT</name>
<proteinExistence type="predicted"/>
<evidence type="ECO:0000256" key="2">
    <source>
        <dbReference type="ARBA" id="ARBA00005135"/>
    </source>
</evidence>
<comment type="pathway">
    <text evidence="2">Amino-acid biosynthesis; L-serine biosynthesis; L-serine from 3-phospho-D-glycerate: step 3/3.</text>
</comment>
<evidence type="ECO:0000256" key="3">
    <source>
        <dbReference type="ARBA" id="ARBA00012640"/>
    </source>
</evidence>
<dbReference type="PANTHER" id="PTHR43344">
    <property type="entry name" value="PHOSPHOSERINE PHOSPHATASE"/>
    <property type="match status" value="1"/>
</dbReference>
<sequence>MIKYFLPLLLILAACSPPQRGTNEILPSWNDGIAKQTIIDFVDKTTTKSSPEFIEVEDRIAVFDMDGTILLEKPNYVIFDFAIREMHKRMAEKPELKEKQPFKAIAEEDWSHFKKVRYFAPDGLYSVLLFATDGMTNTEYQEAVRNYFTNVKDKRYNESYKYLVYEPVIEMIDLLKENGYEVYIVSGSDPQFTRTFCAEVIGIPETNVIGSTVLTTFNEEVGASTLTRQHEFVQPINDEAGKPVNILNKIGKVPVVAIGNSRGDYHMLQYSKNKSVSLQMLVNHDDDVREYKYNHEDLRQLCADKDWIEISMKKDFKVIFKER</sequence>
<evidence type="ECO:0000313" key="11">
    <source>
        <dbReference type="EMBL" id="MBK3517768.1"/>
    </source>
</evidence>
<evidence type="ECO:0000256" key="5">
    <source>
        <dbReference type="ARBA" id="ARBA00022723"/>
    </source>
</evidence>
<evidence type="ECO:0000256" key="10">
    <source>
        <dbReference type="ARBA" id="ARBA00048523"/>
    </source>
</evidence>
<evidence type="ECO:0000256" key="9">
    <source>
        <dbReference type="ARBA" id="ARBA00048138"/>
    </source>
</evidence>
<keyword evidence="12" id="KW-1185">Reference proteome</keyword>
<dbReference type="Pfam" id="PF12710">
    <property type="entry name" value="HAD"/>
    <property type="match status" value="1"/>
</dbReference>
<keyword evidence="6" id="KW-0378">Hydrolase</keyword>
<dbReference type="Proteomes" id="UP000605676">
    <property type="component" value="Unassembled WGS sequence"/>
</dbReference>
<dbReference type="InterPro" id="IPR023214">
    <property type="entry name" value="HAD_sf"/>
</dbReference>
<evidence type="ECO:0000256" key="8">
    <source>
        <dbReference type="ARBA" id="ARBA00023299"/>
    </source>
</evidence>
<dbReference type="EC" id="3.1.3.3" evidence="3"/>
<comment type="caution">
    <text evidence="11">The sequence shown here is derived from an EMBL/GenBank/DDBJ whole genome shotgun (WGS) entry which is preliminary data.</text>
</comment>
<dbReference type="PROSITE" id="PS51257">
    <property type="entry name" value="PROKAR_LIPOPROTEIN"/>
    <property type="match status" value="1"/>
</dbReference>
<evidence type="ECO:0000256" key="1">
    <source>
        <dbReference type="ARBA" id="ARBA00001946"/>
    </source>
</evidence>